<evidence type="ECO:0000259" key="2">
    <source>
        <dbReference type="Pfam" id="PF01471"/>
    </source>
</evidence>
<dbReference type="Proteomes" id="UP001620408">
    <property type="component" value="Unassembled WGS sequence"/>
</dbReference>
<dbReference type="InterPro" id="IPR036365">
    <property type="entry name" value="PGBD-like_sf"/>
</dbReference>
<gene>
    <name evidence="4" type="ORF">ISS97_06430</name>
</gene>
<feature type="domain" description="X-Tfes XVIPCD" evidence="3">
    <location>
        <begin position="274"/>
        <end position="372"/>
    </location>
</feature>
<dbReference type="EMBL" id="JADIKD010000008">
    <property type="protein sequence ID" value="MFK2916892.1"/>
    <property type="molecule type" value="Genomic_DNA"/>
</dbReference>
<feature type="domain" description="Peptidoglycan binding-like" evidence="2">
    <location>
        <begin position="201"/>
        <end position="256"/>
    </location>
</feature>
<organism evidence="4 5">
    <name type="scientific">Dyella koreensis</name>
    <dbReference type="NCBI Taxonomy" id="311235"/>
    <lineage>
        <taxon>Bacteria</taxon>
        <taxon>Pseudomonadati</taxon>
        <taxon>Pseudomonadota</taxon>
        <taxon>Gammaproteobacteria</taxon>
        <taxon>Lysobacterales</taxon>
        <taxon>Rhodanobacteraceae</taxon>
        <taxon>Dyella</taxon>
    </lineage>
</organism>
<dbReference type="InterPro" id="IPR002477">
    <property type="entry name" value="Peptidoglycan-bd-like"/>
</dbReference>
<sequence length="401" mass="43473">MTRRLVASTVMTESNGGNLTITNKQGYVGRYQAGAGWLADAGYVDKDKLAKAMDGYKSEWAWASKGHMTEFLNDPSNWKNGLSLDKYKASAELQDDAFRINSGKAYNQAIKNGVLHADDSPEKIAGFLKARHIAGYGGAVAAATGGRVMRDSNGTSNYDYMHDITRNRDGLNQLMNRAPGQHTSEPARHETTPVTLKQGAQGESVGKLQGELSRLGYDVQADRHFGPRTEEAVKAFQQSHGLKPDGVVGHQTQTAIDKQLQALEAQRGGQHLGNQAHPSHGVFQQALQGVQKIDAQHQRAPDQLSENLAASLVVAAHRSGLNRIDHVVLSEDRSRVYAVQGDLNSPHKRIAEVQIEQAVNTSVEQSSRALAQAGQQHAASPSQQQTHDAAQQAQAQASQQR</sequence>
<proteinExistence type="predicted"/>
<dbReference type="Gene3D" id="1.10.101.10">
    <property type="entry name" value="PGBD-like superfamily/PGBD"/>
    <property type="match status" value="1"/>
</dbReference>
<accession>A0ABW8K5F9</accession>
<feature type="region of interest" description="Disordered" evidence="1">
    <location>
        <begin position="179"/>
        <end position="204"/>
    </location>
</feature>
<comment type="caution">
    <text evidence="4">The sequence shown here is derived from an EMBL/GenBank/DDBJ whole genome shotgun (WGS) entry which is preliminary data.</text>
</comment>
<dbReference type="InterPro" id="IPR036366">
    <property type="entry name" value="PGBDSf"/>
</dbReference>
<dbReference type="SUPFAM" id="SSF47090">
    <property type="entry name" value="PGBD-like"/>
    <property type="match status" value="1"/>
</dbReference>
<feature type="compositionally biased region" description="Low complexity" evidence="1">
    <location>
        <begin position="383"/>
        <end position="401"/>
    </location>
</feature>
<keyword evidence="5" id="KW-1185">Reference proteome</keyword>
<dbReference type="InterPro" id="IPR046519">
    <property type="entry name" value="X-Tfes_XVIPCD"/>
</dbReference>
<feature type="compositionally biased region" description="Polar residues" evidence="1">
    <location>
        <begin position="362"/>
        <end position="382"/>
    </location>
</feature>
<evidence type="ECO:0000259" key="3">
    <source>
        <dbReference type="Pfam" id="PF20410"/>
    </source>
</evidence>
<dbReference type="Pfam" id="PF20410">
    <property type="entry name" value="X-Tfes_XVIPCD"/>
    <property type="match status" value="1"/>
</dbReference>
<evidence type="ECO:0000313" key="5">
    <source>
        <dbReference type="Proteomes" id="UP001620408"/>
    </source>
</evidence>
<evidence type="ECO:0000313" key="4">
    <source>
        <dbReference type="EMBL" id="MFK2916892.1"/>
    </source>
</evidence>
<reference evidence="4 5" key="1">
    <citation type="submission" date="2020-10" db="EMBL/GenBank/DDBJ databases">
        <title>Phylogeny of dyella-like bacteria.</title>
        <authorList>
            <person name="Fu J."/>
        </authorList>
    </citation>
    <scope>NUCLEOTIDE SEQUENCE [LARGE SCALE GENOMIC DNA]</scope>
    <source>
        <strain evidence="4 5">BB4</strain>
    </source>
</reference>
<protein>
    <submittedName>
        <fullName evidence="4">Peptidoglycan-binding protein</fullName>
    </submittedName>
</protein>
<feature type="region of interest" description="Disordered" evidence="1">
    <location>
        <begin position="362"/>
        <end position="401"/>
    </location>
</feature>
<evidence type="ECO:0000256" key="1">
    <source>
        <dbReference type="SAM" id="MobiDB-lite"/>
    </source>
</evidence>
<dbReference type="Pfam" id="PF01471">
    <property type="entry name" value="PG_binding_1"/>
    <property type="match status" value="1"/>
</dbReference>
<name>A0ABW8K5F9_9GAMM</name>